<proteinExistence type="predicted"/>
<gene>
    <name evidence="3" type="primary">LOC121101714</name>
</gene>
<dbReference type="Proteomes" id="UP000261680">
    <property type="component" value="Unplaced"/>
</dbReference>
<name>A0A8M1FEV6_URSMA</name>
<protein>
    <submittedName>
        <fullName evidence="3">Uncharacterized protein LOC121101714 isoform X2</fullName>
    </submittedName>
</protein>
<keyword evidence="2" id="KW-1185">Reference proteome</keyword>
<feature type="region of interest" description="Disordered" evidence="1">
    <location>
        <begin position="77"/>
        <end position="124"/>
    </location>
</feature>
<dbReference type="RefSeq" id="XP_040481918.1">
    <property type="nucleotide sequence ID" value="XM_040625984.1"/>
</dbReference>
<evidence type="ECO:0000256" key="1">
    <source>
        <dbReference type="SAM" id="MobiDB-lite"/>
    </source>
</evidence>
<dbReference type="AlphaFoldDB" id="A0A8M1FEV6"/>
<organism evidence="2 3">
    <name type="scientific">Ursus maritimus</name>
    <name type="common">Polar bear</name>
    <name type="synonym">Thalarctos maritimus</name>
    <dbReference type="NCBI Taxonomy" id="29073"/>
    <lineage>
        <taxon>Eukaryota</taxon>
        <taxon>Metazoa</taxon>
        <taxon>Chordata</taxon>
        <taxon>Craniata</taxon>
        <taxon>Vertebrata</taxon>
        <taxon>Euteleostomi</taxon>
        <taxon>Mammalia</taxon>
        <taxon>Eutheria</taxon>
        <taxon>Laurasiatheria</taxon>
        <taxon>Carnivora</taxon>
        <taxon>Caniformia</taxon>
        <taxon>Ursidae</taxon>
        <taxon>Ursus</taxon>
    </lineage>
</organism>
<accession>A0A8M1FEV6</accession>
<reference evidence="3" key="1">
    <citation type="submission" date="2025-08" db="UniProtKB">
        <authorList>
            <consortium name="RefSeq"/>
        </authorList>
    </citation>
    <scope>IDENTIFICATION</scope>
    <source>
        <tissue evidence="3">Whole blood</tissue>
    </source>
</reference>
<dbReference type="GeneID" id="121101714"/>
<sequence length="151" mass="15788">MVLKDSCLTSDFGAVSLKNRRPFGTLDGLSFPDLKLGHLEIWRTKVVGCDCSRVLSSCGDLPLSSLGLSAFLNSSGPRRKRRMLTRSGDGLNEESAIPGGGGLGLKQPGPTLETLSSRGSGAGTQPLAECARSSSLAAECAAHLPRFWPGS</sequence>
<evidence type="ECO:0000313" key="3">
    <source>
        <dbReference type="RefSeq" id="XP_040481918.1"/>
    </source>
</evidence>
<evidence type="ECO:0000313" key="2">
    <source>
        <dbReference type="Proteomes" id="UP000261680"/>
    </source>
</evidence>